<sequence length="351" mass="38191">MPMNKKTVDNAIRSQGKTIDMQADDGVATASREAKIFMPDLDNDLSQVPASITAEDTVDDTYRGLTLEALPIKGLKSFFIGVASILGVMSLWQIYSIFQSVLAFHWIAAAGFAGLVIIVAMLALRSVFSFMADKENMAALAGIQDKAEELKTTNDVGQAKALMTKLSQFYQDKPQSPLLAKSIKTMPDYSSDKEAMAHLENVFLAPLDKEALRRVSKYSVQTGVVVAASPWAAVDMLLALWRSMKMIDEVGQVYGMRPSLANRYKLLKSVMRYLALIGVSELALDEMLQEFGTTSLAGISGARLSQGVGAGVYTARIGLAAVTACRPIGFSADNKPKLKDFIKRILQRMNG</sequence>
<proteinExistence type="inferred from homology"/>
<comment type="subcellular location">
    <subcellularLocation>
        <location evidence="1">Cell inner membrane</location>
        <topology evidence="1">Multi-pass membrane protein</topology>
    </subcellularLocation>
</comment>
<dbReference type="Pfam" id="PF05128">
    <property type="entry name" value="DUF697"/>
    <property type="match status" value="1"/>
</dbReference>
<evidence type="ECO:0000256" key="8">
    <source>
        <dbReference type="SAM" id="Phobius"/>
    </source>
</evidence>
<keyword evidence="10" id="KW-1185">Reference proteome</keyword>
<reference evidence="9 10" key="1">
    <citation type="submission" date="2019-09" db="EMBL/GenBank/DDBJ databases">
        <title>Hybrid Assembly of the complete Genome of the Deep-Sea Bacterium Moritella marina from long Nanopore and Illumina reads.</title>
        <authorList>
            <person name="Magin S."/>
            <person name="Georgoulis A."/>
            <person name="Papadimitriou K."/>
            <person name="Iliakis G."/>
            <person name="Vorgias C.E."/>
        </authorList>
    </citation>
    <scope>NUCLEOTIDE SEQUENCE [LARGE SCALE GENOMIC DNA]</scope>
    <source>
        <strain evidence="9 10">MP-1</strain>
    </source>
</reference>
<dbReference type="InterPro" id="IPR006507">
    <property type="entry name" value="UPF0283"/>
</dbReference>
<dbReference type="AlphaFoldDB" id="A0A5J6WH29"/>
<evidence type="ECO:0000256" key="1">
    <source>
        <dbReference type="ARBA" id="ARBA00004429"/>
    </source>
</evidence>
<dbReference type="KEGG" id="mmaa:FR932_05805"/>
<gene>
    <name evidence="9" type="ORF">FR932_05805</name>
</gene>
<accession>A0A5J6WH29</accession>
<dbReference type="GO" id="GO:0005886">
    <property type="term" value="C:plasma membrane"/>
    <property type="evidence" value="ECO:0007669"/>
    <property type="project" value="UniProtKB-SubCell"/>
</dbReference>
<keyword evidence="6 8" id="KW-1133">Transmembrane helix</keyword>
<organism evidence="9 10">
    <name type="scientific">Moritella marina ATCC 15381</name>
    <dbReference type="NCBI Taxonomy" id="1202962"/>
    <lineage>
        <taxon>Bacteria</taxon>
        <taxon>Pseudomonadati</taxon>
        <taxon>Pseudomonadota</taxon>
        <taxon>Gammaproteobacteria</taxon>
        <taxon>Alteromonadales</taxon>
        <taxon>Moritellaceae</taxon>
        <taxon>Moritella</taxon>
    </lineage>
</organism>
<dbReference type="EMBL" id="CP044399">
    <property type="protein sequence ID" value="QFI37376.1"/>
    <property type="molecule type" value="Genomic_DNA"/>
</dbReference>
<dbReference type="InterPro" id="IPR021147">
    <property type="entry name" value="DUF697"/>
</dbReference>
<evidence type="ECO:0000256" key="4">
    <source>
        <dbReference type="ARBA" id="ARBA00022519"/>
    </source>
</evidence>
<dbReference type="Proteomes" id="UP000327424">
    <property type="component" value="Chromosome"/>
</dbReference>
<feature type="transmembrane region" description="Helical" evidence="8">
    <location>
        <begin position="104"/>
        <end position="124"/>
    </location>
</feature>
<evidence type="ECO:0000313" key="9">
    <source>
        <dbReference type="EMBL" id="QFI37376.1"/>
    </source>
</evidence>
<comment type="similarity">
    <text evidence="2">Belongs to the UPF0283 family.</text>
</comment>
<dbReference type="OrthoDB" id="958025at2"/>
<keyword evidence="5 8" id="KW-0812">Transmembrane</keyword>
<name>A0A5J6WH29_MORMI</name>
<evidence type="ECO:0000256" key="5">
    <source>
        <dbReference type="ARBA" id="ARBA00022692"/>
    </source>
</evidence>
<dbReference type="PANTHER" id="PTHR39342">
    <property type="entry name" value="UPF0283 MEMBRANE PROTEIN YCJF"/>
    <property type="match status" value="1"/>
</dbReference>
<evidence type="ECO:0000313" key="10">
    <source>
        <dbReference type="Proteomes" id="UP000327424"/>
    </source>
</evidence>
<evidence type="ECO:0000256" key="7">
    <source>
        <dbReference type="ARBA" id="ARBA00023136"/>
    </source>
</evidence>
<keyword evidence="7 8" id="KW-0472">Membrane</keyword>
<dbReference type="PANTHER" id="PTHR39342:SF1">
    <property type="entry name" value="UPF0283 MEMBRANE PROTEIN YCJF"/>
    <property type="match status" value="1"/>
</dbReference>
<evidence type="ECO:0000256" key="6">
    <source>
        <dbReference type="ARBA" id="ARBA00022989"/>
    </source>
</evidence>
<keyword evidence="3" id="KW-1003">Cell membrane</keyword>
<keyword evidence="4" id="KW-0997">Cell inner membrane</keyword>
<evidence type="ECO:0000256" key="3">
    <source>
        <dbReference type="ARBA" id="ARBA00022475"/>
    </source>
</evidence>
<dbReference type="NCBIfam" id="TIGR01620">
    <property type="entry name" value="hyp_HI0043"/>
    <property type="match status" value="1"/>
</dbReference>
<evidence type="ECO:0000256" key="2">
    <source>
        <dbReference type="ARBA" id="ARBA00008255"/>
    </source>
</evidence>
<protein>
    <submittedName>
        <fullName evidence="9">DUF697 domain-containing protein</fullName>
    </submittedName>
</protein>
<feature type="transmembrane region" description="Helical" evidence="8">
    <location>
        <begin position="78"/>
        <end position="98"/>
    </location>
</feature>